<feature type="compositionally biased region" description="Low complexity" evidence="2">
    <location>
        <begin position="212"/>
        <end position="226"/>
    </location>
</feature>
<feature type="compositionally biased region" description="Low complexity" evidence="2">
    <location>
        <begin position="463"/>
        <end position="480"/>
    </location>
</feature>
<feature type="coiled-coil region" evidence="1">
    <location>
        <begin position="402"/>
        <end position="429"/>
    </location>
</feature>
<dbReference type="Proteomes" id="UP001642484">
    <property type="component" value="Unassembled WGS sequence"/>
</dbReference>
<evidence type="ECO:0000256" key="1">
    <source>
        <dbReference type="SAM" id="Coils"/>
    </source>
</evidence>
<evidence type="ECO:0000256" key="2">
    <source>
        <dbReference type="SAM" id="MobiDB-lite"/>
    </source>
</evidence>
<dbReference type="EMBL" id="CAXAMN010024917">
    <property type="protein sequence ID" value="CAK9091077.1"/>
    <property type="molecule type" value="Genomic_DNA"/>
</dbReference>
<evidence type="ECO:0000313" key="3">
    <source>
        <dbReference type="EMBL" id="CAK9091077.1"/>
    </source>
</evidence>
<feature type="compositionally biased region" description="Basic and acidic residues" evidence="2">
    <location>
        <begin position="77"/>
        <end position="86"/>
    </location>
</feature>
<gene>
    <name evidence="3" type="ORF">CCMP2556_LOCUS43723</name>
</gene>
<keyword evidence="4" id="KW-1185">Reference proteome</keyword>
<organism evidence="3 4">
    <name type="scientific">Durusdinium trenchii</name>
    <dbReference type="NCBI Taxonomy" id="1381693"/>
    <lineage>
        <taxon>Eukaryota</taxon>
        <taxon>Sar</taxon>
        <taxon>Alveolata</taxon>
        <taxon>Dinophyceae</taxon>
        <taxon>Suessiales</taxon>
        <taxon>Symbiodiniaceae</taxon>
        <taxon>Durusdinium</taxon>
    </lineage>
</organism>
<feature type="compositionally biased region" description="Low complexity" evidence="2">
    <location>
        <begin position="140"/>
        <end position="182"/>
    </location>
</feature>
<name>A0ABP0QS52_9DINO</name>
<reference evidence="3 4" key="1">
    <citation type="submission" date="2024-02" db="EMBL/GenBank/DDBJ databases">
        <authorList>
            <person name="Chen Y."/>
            <person name="Shah S."/>
            <person name="Dougan E. K."/>
            <person name="Thang M."/>
            <person name="Chan C."/>
        </authorList>
    </citation>
    <scope>NUCLEOTIDE SEQUENCE [LARGE SCALE GENOMIC DNA]</scope>
</reference>
<feature type="region of interest" description="Disordered" evidence="2">
    <location>
        <begin position="316"/>
        <end position="342"/>
    </location>
</feature>
<sequence length="577" mass="60782">MAAGGPAAGRNVNRSRSPSDRYIIPRLSLQNSLNDDAELSPRAPLSPRGSVPAAPYMTPGTPRGDGVAKPRTSPRFGPRDENHEKPPSQNGRLAPGKRGPALSARSSSASKIRTALREHSTSSVRHTTRERRPNPLLGNSPPTRTAPTTAPQAASPSKANQSRTSCGSASSSSRSSEHSGPSLGENGALRSAAVTPSTSTTSLIVPYAGHRPVPAGATTAAGFTPGEELRRMSCYSGHGDPGGSARSYAEGHPHRSSSCPLSTTGSEDFQGLSQGGPLPPVDADGEVPNWGSEQVELLCQKAQSLVRQMGAQALGFDTSRPPSARSSPCIKVSPPQASPCTPTPHRAGPGLNFSPGPRVLPDITNLSREDVADFRHRLSQVEQALHLGQAPNSEVLKLRGRMQTVESELVDVRAELREVRAAVSRLSEKMDVPEPLGTPGLIRTMPSSKQPVRLPCNQCQTVPQQVPQQMPQQVPQQAPPSIDQAPVLASPRKLPPRAPSSAAPFTPLQQTRGPGLASPMCLLRTLNGPQVGTPPQTVRVHPSLRPPNGASLGVQSEVSLVVNPMPIPLGQWRMTPA</sequence>
<feature type="region of interest" description="Disordered" evidence="2">
    <location>
        <begin position="1"/>
        <end position="285"/>
    </location>
</feature>
<accession>A0ABP0QS52</accession>
<comment type="caution">
    <text evidence="3">The sequence shown here is derived from an EMBL/GenBank/DDBJ whole genome shotgun (WGS) entry which is preliminary data.</text>
</comment>
<feature type="compositionally biased region" description="Polar residues" evidence="2">
    <location>
        <begin position="256"/>
        <end position="267"/>
    </location>
</feature>
<protein>
    <submittedName>
        <fullName evidence="3">Uncharacterized protein</fullName>
    </submittedName>
</protein>
<proteinExistence type="predicted"/>
<feature type="compositionally biased region" description="Low complexity" evidence="2">
    <location>
        <begin position="191"/>
        <end position="202"/>
    </location>
</feature>
<evidence type="ECO:0000313" key="4">
    <source>
        <dbReference type="Proteomes" id="UP001642484"/>
    </source>
</evidence>
<keyword evidence="1" id="KW-0175">Coiled coil</keyword>
<feature type="region of interest" description="Disordered" evidence="2">
    <location>
        <begin position="463"/>
        <end position="513"/>
    </location>
</feature>